<protein>
    <submittedName>
        <fullName evidence="2">Uncharacterized protein</fullName>
    </submittedName>
</protein>
<feature type="transmembrane region" description="Helical" evidence="1">
    <location>
        <begin position="110"/>
        <end position="130"/>
    </location>
</feature>
<dbReference type="Proteomes" id="UP000320390">
    <property type="component" value="Chromosome"/>
</dbReference>
<dbReference type="AlphaFoldDB" id="A0A518EP78"/>
<feature type="transmembrane region" description="Helical" evidence="1">
    <location>
        <begin position="55"/>
        <end position="72"/>
    </location>
</feature>
<accession>A0A518EP78</accession>
<feature type="transmembrane region" description="Helical" evidence="1">
    <location>
        <begin position="84"/>
        <end position="104"/>
    </location>
</feature>
<sequence length="156" mass="16277">MHTVARMISSSLRPNPAAVRSAALAQPWRLSLGYALLLGALACVAPGWAGGDVRAALLPGVPSAIVLGLFWLGRNIERRRVTMALTTTTAGFLALTTMSSLGAVDRLEGPGGLAVAFQLACLALSAAFLATTATAWRRVNEEGAAADALLRMYEEL</sequence>
<reference evidence="2 3" key="1">
    <citation type="submission" date="2019-02" db="EMBL/GenBank/DDBJ databases">
        <title>Deep-cultivation of Planctomycetes and their phenomic and genomic characterization uncovers novel biology.</title>
        <authorList>
            <person name="Wiegand S."/>
            <person name="Jogler M."/>
            <person name="Boedeker C."/>
            <person name="Pinto D."/>
            <person name="Vollmers J."/>
            <person name="Rivas-Marin E."/>
            <person name="Kohn T."/>
            <person name="Peeters S.H."/>
            <person name="Heuer A."/>
            <person name="Rast P."/>
            <person name="Oberbeckmann S."/>
            <person name="Bunk B."/>
            <person name="Jeske O."/>
            <person name="Meyerdierks A."/>
            <person name="Storesund J.E."/>
            <person name="Kallscheuer N."/>
            <person name="Luecker S."/>
            <person name="Lage O.M."/>
            <person name="Pohl T."/>
            <person name="Merkel B.J."/>
            <person name="Hornburger P."/>
            <person name="Mueller R.-W."/>
            <person name="Bruemmer F."/>
            <person name="Labrenz M."/>
            <person name="Spormann A.M."/>
            <person name="Op den Camp H."/>
            <person name="Overmann J."/>
            <person name="Amann R."/>
            <person name="Jetten M.S.M."/>
            <person name="Mascher T."/>
            <person name="Medema M.H."/>
            <person name="Devos D.P."/>
            <person name="Kaster A.-K."/>
            <person name="Ovreas L."/>
            <person name="Rohde M."/>
            <person name="Galperin M.Y."/>
            <person name="Jogler C."/>
        </authorList>
    </citation>
    <scope>NUCLEOTIDE SEQUENCE [LARGE SCALE GENOMIC DNA]</scope>
    <source>
        <strain evidence="2 3">Poly30</strain>
    </source>
</reference>
<keyword evidence="3" id="KW-1185">Reference proteome</keyword>
<dbReference type="EMBL" id="CP036434">
    <property type="protein sequence ID" value="QDV05893.1"/>
    <property type="molecule type" value="Genomic_DNA"/>
</dbReference>
<keyword evidence="1" id="KW-0472">Membrane</keyword>
<organism evidence="2 3">
    <name type="scientific">Saltatorellus ferox</name>
    <dbReference type="NCBI Taxonomy" id="2528018"/>
    <lineage>
        <taxon>Bacteria</taxon>
        <taxon>Pseudomonadati</taxon>
        <taxon>Planctomycetota</taxon>
        <taxon>Planctomycetia</taxon>
        <taxon>Planctomycetia incertae sedis</taxon>
        <taxon>Saltatorellus</taxon>
    </lineage>
</organism>
<proteinExistence type="predicted"/>
<gene>
    <name evidence="2" type="ORF">Poly30_13960</name>
</gene>
<evidence type="ECO:0000313" key="2">
    <source>
        <dbReference type="EMBL" id="QDV05893.1"/>
    </source>
</evidence>
<keyword evidence="1" id="KW-0812">Transmembrane</keyword>
<keyword evidence="1" id="KW-1133">Transmembrane helix</keyword>
<name>A0A518EP78_9BACT</name>
<evidence type="ECO:0000313" key="3">
    <source>
        <dbReference type="Proteomes" id="UP000320390"/>
    </source>
</evidence>
<feature type="transmembrane region" description="Helical" evidence="1">
    <location>
        <begin position="30"/>
        <end position="49"/>
    </location>
</feature>
<evidence type="ECO:0000256" key="1">
    <source>
        <dbReference type="SAM" id="Phobius"/>
    </source>
</evidence>